<dbReference type="Gene3D" id="3.40.250.10">
    <property type="entry name" value="Rhodanese-like domain"/>
    <property type="match status" value="1"/>
</dbReference>
<keyword evidence="3" id="KW-1185">Reference proteome</keyword>
<comment type="caution">
    <text evidence="2">The sequence shown here is derived from an EMBL/GenBank/DDBJ whole genome shotgun (WGS) entry which is preliminary data.</text>
</comment>
<evidence type="ECO:0000313" key="3">
    <source>
        <dbReference type="Proteomes" id="UP000052258"/>
    </source>
</evidence>
<dbReference type="EMBL" id="AZHO01000038">
    <property type="protein sequence ID" value="KMT57835.1"/>
    <property type="molecule type" value="Genomic_DNA"/>
</dbReference>
<dbReference type="CDD" id="cd00158">
    <property type="entry name" value="RHOD"/>
    <property type="match status" value="1"/>
</dbReference>
<evidence type="ECO:0000313" key="2">
    <source>
        <dbReference type="EMBL" id="KMT57835.1"/>
    </source>
</evidence>
<dbReference type="AlphaFoldDB" id="A0A0J8G5I7"/>
<proteinExistence type="predicted"/>
<protein>
    <submittedName>
        <fullName evidence="2">Rhodanese-like domain protein</fullName>
    </submittedName>
</protein>
<gene>
    <name evidence="2" type="ORF">X560_2533</name>
</gene>
<dbReference type="InterPro" id="IPR036873">
    <property type="entry name" value="Rhodanese-like_dom_sf"/>
</dbReference>
<feature type="domain" description="Rhodanese" evidence="1">
    <location>
        <begin position="25"/>
        <end position="101"/>
    </location>
</feature>
<dbReference type="PATRIC" id="fig|1430899.3.peg.2584"/>
<dbReference type="SUPFAM" id="SSF52821">
    <property type="entry name" value="Rhodanese/Cell cycle control phosphatase"/>
    <property type="match status" value="1"/>
</dbReference>
<dbReference type="SMART" id="SM00450">
    <property type="entry name" value="RHOD"/>
    <property type="match status" value="1"/>
</dbReference>
<dbReference type="Proteomes" id="UP000052258">
    <property type="component" value="Unassembled WGS sequence"/>
</dbReference>
<dbReference type="PROSITE" id="PS50206">
    <property type="entry name" value="RHODANESE_3"/>
    <property type="match status" value="1"/>
</dbReference>
<evidence type="ECO:0000259" key="1">
    <source>
        <dbReference type="PROSITE" id="PS50206"/>
    </source>
</evidence>
<organism evidence="2 3">
    <name type="scientific">Listeria fleischmannii 1991</name>
    <dbReference type="NCBI Taxonomy" id="1430899"/>
    <lineage>
        <taxon>Bacteria</taxon>
        <taxon>Bacillati</taxon>
        <taxon>Bacillota</taxon>
        <taxon>Bacilli</taxon>
        <taxon>Bacillales</taxon>
        <taxon>Listeriaceae</taxon>
        <taxon>Listeria</taxon>
    </lineage>
</organism>
<name>A0A0J8G5I7_9LIST</name>
<dbReference type="OrthoDB" id="9800872at2"/>
<dbReference type="InterPro" id="IPR001763">
    <property type="entry name" value="Rhodanese-like_dom"/>
</dbReference>
<dbReference type="PANTHER" id="PTHR43031">
    <property type="entry name" value="FAD-DEPENDENT OXIDOREDUCTASE"/>
    <property type="match status" value="1"/>
</dbReference>
<accession>A0A0J8G5I7</accession>
<dbReference type="RefSeq" id="WP_007476412.1">
    <property type="nucleotide sequence ID" value="NZ_KQ130623.1"/>
</dbReference>
<sequence length="104" mass="11492">MFGLFKRSNSVSTNELASKWNGKMTLLDVRTPNEFRAGHIPFAKNVPLNNIAGYKGKDNQDIYVICQSGMRSKQAANILKKNGYNVINVRGGMNQWTGSVKGGK</sequence>
<dbReference type="InterPro" id="IPR050229">
    <property type="entry name" value="GlpE_sulfurtransferase"/>
</dbReference>
<dbReference type="Pfam" id="PF00581">
    <property type="entry name" value="Rhodanese"/>
    <property type="match status" value="1"/>
</dbReference>
<reference evidence="2 3" key="1">
    <citation type="journal article" date="2015" name="Genome Biol. Evol.">
        <title>Comparative Genomics of Listeria Sensu Lato: Genus-Wide Differences in Evolutionary Dynamics and the Progressive Gain of Complex, Potentially Pathogenicity-Related Traits through Lateral Gene Transfer.</title>
        <authorList>
            <person name="Chiara M."/>
            <person name="Caruso M."/>
            <person name="D'Erchia A.M."/>
            <person name="Manzari C."/>
            <person name="Fraccalvieri R."/>
            <person name="Goffredo E."/>
            <person name="Latorre L."/>
            <person name="Miccolupo A."/>
            <person name="Padalino I."/>
            <person name="Santagada G."/>
            <person name="Chiocco D."/>
            <person name="Pesole G."/>
            <person name="Horner D.S."/>
            <person name="Parisi A."/>
        </authorList>
    </citation>
    <scope>NUCLEOTIDE SEQUENCE [LARGE SCALE GENOMIC DNA]</scope>
    <source>
        <strain evidence="2 3">1991</strain>
    </source>
</reference>
<dbReference type="PANTHER" id="PTHR43031:SF17">
    <property type="entry name" value="SULFURTRANSFERASE YTWF-RELATED"/>
    <property type="match status" value="1"/>
</dbReference>